<evidence type="ECO:0000313" key="1">
    <source>
        <dbReference type="EMBL" id="DAD83791.1"/>
    </source>
</evidence>
<accession>A0A8S5MNZ8</accession>
<reference evidence="1" key="1">
    <citation type="journal article" date="2021" name="Proc. Natl. Acad. Sci. U.S.A.">
        <title>A Catalog of Tens of Thousands of Viruses from Human Metagenomes Reveals Hidden Associations with Chronic Diseases.</title>
        <authorList>
            <person name="Tisza M.J."/>
            <person name="Buck C.B."/>
        </authorList>
    </citation>
    <scope>NUCLEOTIDE SEQUENCE</scope>
    <source>
        <strain evidence="1">CtI7W9</strain>
    </source>
</reference>
<name>A0A8S5MNZ8_9CAUD</name>
<organism evidence="1">
    <name type="scientific">Myoviridae sp. ctI7W9</name>
    <dbReference type="NCBI Taxonomy" id="2826636"/>
    <lineage>
        <taxon>Viruses</taxon>
        <taxon>Duplodnaviria</taxon>
        <taxon>Heunggongvirae</taxon>
        <taxon>Uroviricota</taxon>
        <taxon>Caudoviricetes</taxon>
    </lineage>
</organism>
<sequence>MRRGRENSIFVNLFCLTIQQLSPPLAALLSL</sequence>
<proteinExistence type="predicted"/>
<dbReference type="EMBL" id="BK014941">
    <property type="protein sequence ID" value="DAD83791.1"/>
    <property type="molecule type" value="Genomic_DNA"/>
</dbReference>
<protein>
    <submittedName>
        <fullName evidence="1">Uncharacterized protein</fullName>
    </submittedName>
</protein>